<protein>
    <recommendedName>
        <fullName evidence="3">Thioesterase</fullName>
    </recommendedName>
</protein>
<gene>
    <name evidence="1" type="ORF">GQF03_14695</name>
</gene>
<evidence type="ECO:0008006" key="3">
    <source>
        <dbReference type="Google" id="ProtNLM"/>
    </source>
</evidence>
<dbReference type="RefSeq" id="WP_161340041.1">
    <property type="nucleotide sequence ID" value="NZ_JBHSDG010000003.1"/>
</dbReference>
<dbReference type="AlphaFoldDB" id="A0A845MIT5"/>
<dbReference type="GO" id="GO:0047617">
    <property type="term" value="F:fatty acyl-CoA hydrolase activity"/>
    <property type="evidence" value="ECO:0007669"/>
    <property type="project" value="TreeGrafter"/>
</dbReference>
<dbReference type="Proteomes" id="UP000445696">
    <property type="component" value="Unassembled WGS sequence"/>
</dbReference>
<dbReference type="InterPro" id="IPR029069">
    <property type="entry name" value="HotDog_dom_sf"/>
</dbReference>
<dbReference type="EMBL" id="WTVA01000015">
    <property type="protein sequence ID" value="MZR23585.1"/>
    <property type="molecule type" value="Genomic_DNA"/>
</dbReference>
<proteinExistence type="predicted"/>
<accession>A0A845MIT5</accession>
<organism evidence="1 2">
    <name type="scientific">Sneathiella chungangensis</name>
    <dbReference type="NCBI Taxonomy" id="1418234"/>
    <lineage>
        <taxon>Bacteria</taxon>
        <taxon>Pseudomonadati</taxon>
        <taxon>Pseudomonadota</taxon>
        <taxon>Alphaproteobacteria</taxon>
        <taxon>Sneathiellales</taxon>
        <taxon>Sneathiellaceae</taxon>
        <taxon>Sneathiella</taxon>
    </lineage>
</organism>
<dbReference type="InterPro" id="IPR050563">
    <property type="entry name" value="4-hydroxybenzoyl-CoA_TE"/>
</dbReference>
<dbReference type="Pfam" id="PF13279">
    <property type="entry name" value="4HBT_2"/>
    <property type="match status" value="2"/>
</dbReference>
<reference evidence="1 2" key="1">
    <citation type="journal article" date="2014" name="Int. J. Syst. Evol. Microbiol.">
        <title>Sneathiella chungangensis sp. nov., isolated from a marine sand, and emended description of the genus Sneathiella.</title>
        <authorList>
            <person name="Siamphan C."/>
            <person name="Kim H."/>
            <person name="Lee J.S."/>
            <person name="Kim W."/>
        </authorList>
    </citation>
    <scope>NUCLEOTIDE SEQUENCE [LARGE SCALE GENOMIC DNA]</scope>
    <source>
        <strain evidence="1 2">KCTC 32476</strain>
    </source>
</reference>
<dbReference type="PANTHER" id="PTHR31793">
    <property type="entry name" value="4-HYDROXYBENZOYL-COA THIOESTERASE FAMILY MEMBER"/>
    <property type="match status" value="1"/>
</dbReference>
<evidence type="ECO:0000313" key="1">
    <source>
        <dbReference type="EMBL" id="MZR23585.1"/>
    </source>
</evidence>
<dbReference type="OrthoDB" id="7597365at2"/>
<comment type="caution">
    <text evidence="1">The sequence shown here is derived from an EMBL/GenBank/DDBJ whole genome shotgun (WGS) entry which is preliminary data.</text>
</comment>
<name>A0A845MIT5_9PROT</name>
<sequence length="300" mass="33867">MSKLIPCYRGGVESWECDQMRHMNVQFYMSKGSDAFAHLQHALGLSPTVIRSTRKGLRFKTLRIQYKSEVHEGTPLYGICGIRHVTEEGIQAFIHIYDAVKDRLSAVYEFSAGYTDYDTDEELPLPADVRDAAERLMDEHPAVYRPAPFAGDLMPNRPLNHMFESARGSVDVWECDQFDTIEMRHIVGYFSDAATHIINAVGLTREIIRNRNLGSAALDYYSEFHAPIKKSAAILLKSGLMGADGKIFRFGHNLIDMDKGTIAVTTTVIGCYFDMTTRKSVPLPEEFTSFPKEKLLKSQL</sequence>
<dbReference type="SUPFAM" id="SSF54637">
    <property type="entry name" value="Thioesterase/thiol ester dehydrase-isomerase"/>
    <property type="match status" value="2"/>
</dbReference>
<dbReference type="PANTHER" id="PTHR31793:SF2">
    <property type="entry name" value="BLR1345 PROTEIN"/>
    <property type="match status" value="1"/>
</dbReference>
<keyword evidence="2" id="KW-1185">Reference proteome</keyword>
<evidence type="ECO:0000313" key="2">
    <source>
        <dbReference type="Proteomes" id="UP000445696"/>
    </source>
</evidence>
<dbReference type="Gene3D" id="3.10.129.10">
    <property type="entry name" value="Hotdog Thioesterase"/>
    <property type="match status" value="2"/>
</dbReference>